<sequence length="256" mass="27549">MAIVDRYDQPGGHRTVAHPFIHPHQPSAFYGVNSRELGSGTADRDGWNAGRHELASAGEILTCFDQVMRRTLLPTGRVSYFPKSFYDGPDPRRPDVQLFHSVVSGAAFEVTVKRRTVDATSMNATVPAMTPPPTGLPRTRVTGGETAPRKAPAPDGRLGCRRPGRCEVIALKETAGGPRTGSAGCRRAEHRQPGGAAGSTGRSRRHCGGRWRVAVCPVPKTYPQRLELLTPTSGPGADQHSADSGHHHRFGRSTPV</sequence>
<dbReference type="RefSeq" id="WP_189297078.1">
    <property type="nucleotide sequence ID" value="NZ_BMRP01000003.1"/>
</dbReference>
<feature type="compositionally biased region" description="Basic residues" evidence="1">
    <location>
        <begin position="246"/>
        <end position="256"/>
    </location>
</feature>
<gene>
    <name evidence="2" type="ORF">GCM10010211_11740</name>
</gene>
<dbReference type="Proteomes" id="UP000654471">
    <property type="component" value="Unassembled WGS sequence"/>
</dbReference>
<feature type="region of interest" description="Disordered" evidence="1">
    <location>
        <begin position="227"/>
        <end position="256"/>
    </location>
</feature>
<protein>
    <submittedName>
        <fullName evidence="2">Uncharacterized protein</fullName>
    </submittedName>
</protein>
<reference evidence="3" key="1">
    <citation type="journal article" date="2019" name="Int. J. Syst. Evol. Microbiol.">
        <title>The Global Catalogue of Microorganisms (GCM) 10K type strain sequencing project: providing services to taxonomists for standard genome sequencing and annotation.</title>
        <authorList>
            <consortium name="The Broad Institute Genomics Platform"/>
            <consortium name="The Broad Institute Genome Sequencing Center for Infectious Disease"/>
            <person name="Wu L."/>
            <person name="Ma J."/>
        </authorList>
    </citation>
    <scope>NUCLEOTIDE SEQUENCE [LARGE SCALE GENOMIC DNA]</scope>
    <source>
        <strain evidence="3">JCM 3399</strain>
    </source>
</reference>
<evidence type="ECO:0000313" key="3">
    <source>
        <dbReference type="Proteomes" id="UP000654471"/>
    </source>
</evidence>
<feature type="region of interest" description="Disordered" evidence="1">
    <location>
        <begin position="175"/>
        <end position="206"/>
    </location>
</feature>
<accession>A0ABQ2UQS1</accession>
<keyword evidence="3" id="KW-1185">Reference proteome</keyword>
<evidence type="ECO:0000256" key="1">
    <source>
        <dbReference type="SAM" id="MobiDB-lite"/>
    </source>
</evidence>
<organism evidence="2 3">
    <name type="scientific">Streptomyces albospinus</name>
    <dbReference type="NCBI Taxonomy" id="285515"/>
    <lineage>
        <taxon>Bacteria</taxon>
        <taxon>Bacillati</taxon>
        <taxon>Actinomycetota</taxon>
        <taxon>Actinomycetes</taxon>
        <taxon>Kitasatosporales</taxon>
        <taxon>Streptomycetaceae</taxon>
        <taxon>Streptomyces</taxon>
    </lineage>
</organism>
<comment type="caution">
    <text evidence="2">The sequence shown here is derived from an EMBL/GenBank/DDBJ whole genome shotgun (WGS) entry which is preliminary data.</text>
</comment>
<feature type="region of interest" description="Disordered" evidence="1">
    <location>
        <begin position="124"/>
        <end position="159"/>
    </location>
</feature>
<name>A0ABQ2UQS1_9ACTN</name>
<evidence type="ECO:0000313" key="2">
    <source>
        <dbReference type="EMBL" id="GGU49269.1"/>
    </source>
</evidence>
<proteinExistence type="predicted"/>
<dbReference type="EMBL" id="BMRP01000003">
    <property type="protein sequence ID" value="GGU49269.1"/>
    <property type="molecule type" value="Genomic_DNA"/>
</dbReference>